<reference evidence="3" key="1">
    <citation type="journal article" date="2021" name="Proc. Natl. Acad. Sci. U.S.A.">
        <title>Global biogeography of chemosynthetic symbionts reveals both localized and globally distributed symbiont groups. .</title>
        <authorList>
            <person name="Osvatic J.T."/>
            <person name="Wilkins L.G.E."/>
            <person name="Leibrecht L."/>
            <person name="Leray M."/>
            <person name="Zauner S."/>
            <person name="Polzin J."/>
            <person name="Camacho Y."/>
            <person name="Gros O."/>
            <person name="van Gils J.A."/>
            <person name="Eisen J.A."/>
            <person name="Petersen J.M."/>
            <person name="Yuen B."/>
        </authorList>
    </citation>
    <scope>NUCLEOTIDE SEQUENCE</scope>
    <source>
        <strain evidence="3">MAGclacostrist055</strain>
    </source>
</reference>
<evidence type="ECO:0000313" key="3">
    <source>
        <dbReference type="EMBL" id="MCG7977492.1"/>
    </source>
</evidence>
<comment type="caution">
    <text evidence="3">The sequence shown here is derived from an EMBL/GenBank/DDBJ whole genome shotgun (WGS) entry which is preliminary data.</text>
</comment>
<name>A0A9E4NIC8_9GAMM</name>
<accession>A0A9E4NIC8</accession>
<gene>
    <name evidence="3" type="ORF">JAY77_05010</name>
</gene>
<evidence type="ECO:0000256" key="1">
    <source>
        <dbReference type="ARBA" id="ARBA00023172"/>
    </source>
</evidence>
<dbReference type="Proteomes" id="UP000886674">
    <property type="component" value="Unassembled WGS sequence"/>
</dbReference>
<dbReference type="GO" id="GO:0006310">
    <property type="term" value="P:DNA recombination"/>
    <property type="evidence" value="ECO:0007669"/>
    <property type="project" value="UniProtKB-KW"/>
</dbReference>
<dbReference type="Pfam" id="PF00589">
    <property type="entry name" value="Phage_integrase"/>
    <property type="match status" value="1"/>
</dbReference>
<proteinExistence type="predicted"/>
<keyword evidence="1" id="KW-0233">DNA recombination</keyword>
<dbReference type="AlphaFoldDB" id="A0A9E4NIC8"/>
<dbReference type="EMBL" id="JAEPCR010000016">
    <property type="protein sequence ID" value="MCG7977492.1"/>
    <property type="molecule type" value="Genomic_DNA"/>
</dbReference>
<dbReference type="Gene3D" id="1.10.443.10">
    <property type="entry name" value="Intergrase catalytic core"/>
    <property type="match status" value="1"/>
</dbReference>
<evidence type="ECO:0000313" key="4">
    <source>
        <dbReference type="Proteomes" id="UP000886674"/>
    </source>
</evidence>
<dbReference type="InterPro" id="IPR013762">
    <property type="entry name" value="Integrase-like_cat_sf"/>
</dbReference>
<dbReference type="InterPro" id="IPR011010">
    <property type="entry name" value="DNA_brk_join_enz"/>
</dbReference>
<dbReference type="GO" id="GO:0003677">
    <property type="term" value="F:DNA binding"/>
    <property type="evidence" value="ECO:0007669"/>
    <property type="project" value="InterPro"/>
</dbReference>
<dbReference type="PROSITE" id="PS51898">
    <property type="entry name" value="TYR_RECOMBINASE"/>
    <property type="match status" value="1"/>
</dbReference>
<dbReference type="GO" id="GO:0015074">
    <property type="term" value="P:DNA integration"/>
    <property type="evidence" value="ECO:0007669"/>
    <property type="project" value="InterPro"/>
</dbReference>
<dbReference type="InterPro" id="IPR002104">
    <property type="entry name" value="Integrase_catalytic"/>
</dbReference>
<organism evidence="3 4">
    <name type="scientific">Candidatus Thiodiazotropha taylori</name>
    <dbReference type="NCBI Taxonomy" id="2792791"/>
    <lineage>
        <taxon>Bacteria</taxon>
        <taxon>Pseudomonadati</taxon>
        <taxon>Pseudomonadota</taxon>
        <taxon>Gammaproteobacteria</taxon>
        <taxon>Chromatiales</taxon>
        <taxon>Sedimenticolaceae</taxon>
        <taxon>Candidatus Thiodiazotropha</taxon>
    </lineage>
</organism>
<sequence>MHDLRHTCAAWLVQTGVPLRTVTEILRHKDIRTTMIYAHLAPDDARSGGAALEQVMERGKNVVTDGKKVAKSVNS</sequence>
<dbReference type="SUPFAM" id="SSF56349">
    <property type="entry name" value="DNA breaking-rejoining enzymes"/>
    <property type="match status" value="1"/>
</dbReference>
<evidence type="ECO:0000259" key="2">
    <source>
        <dbReference type="PROSITE" id="PS51898"/>
    </source>
</evidence>
<protein>
    <submittedName>
        <fullName evidence="3">Tyrosine-type recombinase/integrase</fullName>
    </submittedName>
</protein>
<feature type="domain" description="Tyr recombinase" evidence="2">
    <location>
        <begin position="1"/>
        <end position="50"/>
    </location>
</feature>